<dbReference type="InterPro" id="IPR017871">
    <property type="entry name" value="ABC_transporter-like_CS"/>
</dbReference>
<keyword evidence="7 9" id="KW-0472">Membrane</keyword>
<feature type="domain" description="ABC transmembrane type-1" evidence="11">
    <location>
        <begin position="260"/>
        <end position="530"/>
    </location>
</feature>
<proteinExistence type="predicted"/>
<feature type="transmembrane region" description="Helical" evidence="9">
    <location>
        <begin position="1103"/>
        <end position="1123"/>
    </location>
</feature>
<organism evidence="12 13">
    <name type="scientific">Phlyctema vagabunda</name>
    <dbReference type="NCBI Taxonomy" id="108571"/>
    <lineage>
        <taxon>Eukaryota</taxon>
        <taxon>Fungi</taxon>
        <taxon>Dikarya</taxon>
        <taxon>Ascomycota</taxon>
        <taxon>Pezizomycotina</taxon>
        <taxon>Leotiomycetes</taxon>
        <taxon>Helotiales</taxon>
        <taxon>Dermateaceae</taxon>
        <taxon>Phlyctema</taxon>
    </lineage>
</organism>
<evidence type="ECO:0000256" key="4">
    <source>
        <dbReference type="ARBA" id="ARBA00022741"/>
    </source>
</evidence>
<feature type="compositionally biased region" description="Low complexity" evidence="8">
    <location>
        <begin position="569"/>
        <end position="582"/>
    </location>
</feature>
<evidence type="ECO:0000313" key="13">
    <source>
        <dbReference type="Proteomes" id="UP001629113"/>
    </source>
</evidence>
<keyword evidence="3 9" id="KW-0812">Transmembrane</keyword>
<feature type="transmembrane region" description="Helical" evidence="9">
    <location>
        <begin position="157"/>
        <end position="178"/>
    </location>
</feature>
<feature type="transmembrane region" description="Helical" evidence="9">
    <location>
        <begin position="1018"/>
        <end position="1036"/>
    </location>
</feature>
<dbReference type="PROSITE" id="PS00211">
    <property type="entry name" value="ABC_TRANSPORTER_1"/>
    <property type="match status" value="1"/>
</dbReference>
<feature type="transmembrane region" description="Helical" evidence="9">
    <location>
        <begin position="293"/>
        <end position="314"/>
    </location>
</feature>
<reference evidence="12 13" key="1">
    <citation type="submission" date="2024-06" db="EMBL/GenBank/DDBJ databases">
        <title>Complete genome of Phlyctema vagabunda strain 19-DSS-EL-015.</title>
        <authorList>
            <person name="Fiorenzani C."/>
        </authorList>
    </citation>
    <scope>NUCLEOTIDE SEQUENCE [LARGE SCALE GENOMIC DNA]</scope>
    <source>
        <strain evidence="12 13">19-DSS-EL-015</strain>
    </source>
</reference>
<dbReference type="InterPro" id="IPR027417">
    <property type="entry name" value="P-loop_NTPase"/>
</dbReference>
<feature type="domain" description="ABC transporter" evidence="10">
    <location>
        <begin position="1192"/>
        <end position="1423"/>
    </location>
</feature>
<feature type="domain" description="ABC transmembrane type-1" evidence="11">
    <location>
        <begin position="878"/>
        <end position="1156"/>
    </location>
</feature>
<dbReference type="Pfam" id="PF00005">
    <property type="entry name" value="ABC_tran"/>
    <property type="match status" value="2"/>
</dbReference>
<feature type="transmembrane region" description="Helical" evidence="9">
    <location>
        <begin position="867"/>
        <end position="893"/>
    </location>
</feature>
<name>A0ABR4PT38_9HELO</name>
<comment type="subcellular location">
    <subcellularLocation>
        <location evidence="1">Membrane</location>
        <topology evidence="1">Multi-pass membrane protein</topology>
    </subcellularLocation>
</comment>
<sequence>MPLNCPVRVQDTFGPVVDGCGSDFDFTLLFEESILFILPVSLASVLAILELAYRYHRQTLFRGGLLLPLKLIAWTALIASQIAFLAQISTHGPRTRASIATGGIGIAGTLILTLCSHVQHRHAARSSSVIVLYLCGTLPMDVLRARTLWDTQGGRGAAIAMISYASFKLCAFILELIWKCALATRSGLCDAPEEKHGIIERAFMLRVIPLFSRGYRMPLQAKDLYKIDARLMTGNVKQSDPSRLVIEMFTSHLPEMLDPILARLCYLALQFAQPFLVQRAIELISSPKGRNFYLNGGGLIAAYGLVYIGIGVMASTYEGKAARAATVIRADLSSRIFQQSLKLDRIVVSKDSSTTMITADVDRVQAGIRKMHDFWANLATIGIGLWLINSQVGPSSLLTLALVVVSLILTAWWSALASKYQKIWMEAMEKRLHKTVQVFKGIKSIKQMGATQAIFDLLRAERASEIELSKHFRLQMIAIITLSFSSLTTLPSIGLVLPVALSRGQSGQLLDARAAFAALTLYQLVSAAIQDGAAHGMQLMVAIGSLQRVQASLSQHIWKDGREQVGFESTSSMALRSSSSTSDDPVGEKAPSGTYPDRDFAIKLDKVTTQWSGESDVAAEGISFRVPRNGLTVLYGPTGSGKSTLLRLLIGDKVPLSGKVSTIDQHMGFCDQPPWIANLSIRDNIVGALPFDEKLYHMVIDTCALDRDTRELANGDLHVCGLNGQSVSGGQKARIALARAIYSGTNLIVLDDCFVGLDGRTENYILDKLFGPAGVLIARTTVLATSSPKYLALANHVVNIDANCNVVREGPSLEVALPTNHMKDTKSQQQRIPQLPLQDQNSELLKAATDSEDTNKPASAEWAIYQWYFQAAGSLNFIVFLVLCSIFVVGAIYPQIFLRSWTEKTLQGQRSTVATFYGVFFGVGSMAWIAFAGACVYLFLQMAVQVAATFHTMLLETMLNASTEFFSTTDSGRTLNRFSQDLQIIDMELPLAFIGTTISSLMVIAQCAVIVVELPWTGFAVLGLAISLVVVFRIYLRTTRRLRLLDIELKSPVLSLLIESIDGLATVRAFGWTEWYSRRGLKVLGDAQVPFHLLQTAQVTLNLWLDLLVAMLAIVVIAIAVGTDSSSGGGLGLSLLNIVGLGQSVRIVVHFYTSLEITLGAVSRIRDFTLNTGSENAGREEPSPDWPSQGSIMFRNVTISHSTSLPPIIEGFALNIEPGSKVAICGRTGSGKTTLANSLLQLVNVSDGAILIDGVDIATLRPKDMRSRLIALPQETLKISVSIRQYAKIYGISSDEDIIRGLNEVGLWNAIDRTGGLNMLLTDETLSHGQRQLLGMTLACLRQSKIVLMDEPTSHVDVDIRSQLHRAVFQTFANSTVVCITHQIETVLDFDFAIVLDHGKIVEQGNPRTLLAEEGSRLKQLYSIQKLEAAVAESALDGTEIE</sequence>
<accession>A0ABR4PT38</accession>
<feature type="transmembrane region" description="Helical" evidence="9">
    <location>
        <begin position="65"/>
        <end position="85"/>
    </location>
</feature>
<evidence type="ECO:0000256" key="6">
    <source>
        <dbReference type="ARBA" id="ARBA00022989"/>
    </source>
</evidence>
<dbReference type="Proteomes" id="UP001629113">
    <property type="component" value="Unassembled WGS sequence"/>
</dbReference>
<evidence type="ECO:0000256" key="8">
    <source>
        <dbReference type="SAM" id="MobiDB-lite"/>
    </source>
</evidence>
<feature type="transmembrane region" description="Helical" evidence="9">
    <location>
        <begin position="374"/>
        <end position="392"/>
    </location>
</feature>
<dbReference type="InterPro" id="IPR003439">
    <property type="entry name" value="ABC_transporter-like_ATP-bd"/>
</dbReference>
<dbReference type="SUPFAM" id="SSF52540">
    <property type="entry name" value="P-loop containing nucleoside triphosphate hydrolases"/>
    <property type="match status" value="2"/>
</dbReference>
<feature type="transmembrane region" description="Helical" evidence="9">
    <location>
        <begin position="127"/>
        <end position="145"/>
    </location>
</feature>
<dbReference type="PROSITE" id="PS50893">
    <property type="entry name" value="ABC_TRANSPORTER_2"/>
    <property type="match status" value="2"/>
</dbReference>
<dbReference type="CDD" id="cd18580">
    <property type="entry name" value="ABC_6TM_ABCC_D2"/>
    <property type="match status" value="1"/>
</dbReference>
<dbReference type="PROSITE" id="PS50929">
    <property type="entry name" value="ABC_TM1F"/>
    <property type="match status" value="2"/>
</dbReference>
<evidence type="ECO:0000256" key="3">
    <source>
        <dbReference type="ARBA" id="ARBA00022692"/>
    </source>
</evidence>
<evidence type="ECO:0000259" key="11">
    <source>
        <dbReference type="PROSITE" id="PS50929"/>
    </source>
</evidence>
<dbReference type="SMART" id="SM00382">
    <property type="entry name" value="AAA"/>
    <property type="match status" value="2"/>
</dbReference>
<dbReference type="InterPro" id="IPR011527">
    <property type="entry name" value="ABC1_TM_dom"/>
</dbReference>
<feature type="transmembrane region" description="Helical" evidence="9">
    <location>
        <begin position="34"/>
        <end position="53"/>
    </location>
</feature>
<evidence type="ECO:0000259" key="10">
    <source>
        <dbReference type="PROSITE" id="PS50893"/>
    </source>
</evidence>
<feature type="domain" description="ABC transporter" evidence="10">
    <location>
        <begin position="602"/>
        <end position="834"/>
    </location>
</feature>
<dbReference type="InterPro" id="IPR003593">
    <property type="entry name" value="AAA+_ATPase"/>
</dbReference>
<feature type="transmembrane region" description="Helical" evidence="9">
    <location>
        <begin position="989"/>
        <end position="1012"/>
    </location>
</feature>
<dbReference type="InterPro" id="IPR044726">
    <property type="entry name" value="ABCC_6TM_D2"/>
</dbReference>
<dbReference type="Gene3D" id="3.40.50.300">
    <property type="entry name" value="P-loop containing nucleotide triphosphate hydrolases"/>
    <property type="match status" value="2"/>
</dbReference>
<dbReference type="EMBL" id="JBFCZG010000001">
    <property type="protein sequence ID" value="KAL3426496.1"/>
    <property type="molecule type" value="Genomic_DNA"/>
</dbReference>
<feature type="region of interest" description="Disordered" evidence="8">
    <location>
        <begin position="569"/>
        <end position="595"/>
    </location>
</feature>
<comment type="caution">
    <text evidence="12">The sequence shown here is derived from an EMBL/GenBank/DDBJ whole genome shotgun (WGS) entry which is preliminary data.</text>
</comment>
<gene>
    <name evidence="12" type="ORF">PVAG01_00005</name>
</gene>
<protein>
    <submittedName>
        <fullName evidence="12">Uncharacterized protein</fullName>
    </submittedName>
</protein>
<evidence type="ECO:0000256" key="9">
    <source>
        <dbReference type="SAM" id="Phobius"/>
    </source>
</evidence>
<dbReference type="Pfam" id="PF00664">
    <property type="entry name" value="ABC_membrane"/>
    <property type="match status" value="2"/>
</dbReference>
<keyword evidence="13" id="KW-1185">Reference proteome</keyword>
<evidence type="ECO:0000256" key="2">
    <source>
        <dbReference type="ARBA" id="ARBA00022448"/>
    </source>
</evidence>
<keyword evidence="4" id="KW-0547">Nucleotide-binding</keyword>
<dbReference type="PANTHER" id="PTHR24223">
    <property type="entry name" value="ATP-BINDING CASSETTE SUB-FAMILY C"/>
    <property type="match status" value="1"/>
</dbReference>
<feature type="transmembrane region" description="Helical" evidence="9">
    <location>
        <begin position="914"/>
        <end position="940"/>
    </location>
</feature>
<dbReference type="PANTHER" id="PTHR24223:SF399">
    <property type="entry name" value="ABC TRANSPORTER ATNG"/>
    <property type="match status" value="1"/>
</dbReference>
<keyword evidence="5" id="KW-0067">ATP-binding</keyword>
<evidence type="ECO:0000256" key="5">
    <source>
        <dbReference type="ARBA" id="ARBA00022840"/>
    </source>
</evidence>
<keyword evidence="6 9" id="KW-1133">Transmembrane helix</keyword>
<dbReference type="InterPro" id="IPR036640">
    <property type="entry name" value="ABC1_TM_sf"/>
</dbReference>
<feature type="transmembrane region" description="Helical" evidence="9">
    <location>
        <begin position="97"/>
        <end position="115"/>
    </location>
</feature>
<dbReference type="Gene3D" id="1.20.1560.10">
    <property type="entry name" value="ABC transporter type 1, transmembrane domain"/>
    <property type="match status" value="2"/>
</dbReference>
<feature type="transmembrane region" description="Helical" evidence="9">
    <location>
        <begin position="477"/>
        <end position="501"/>
    </location>
</feature>
<feature type="transmembrane region" description="Helical" evidence="9">
    <location>
        <begin position="398"/>
        <end position="416"/>
    </location>
</feature>
<keyword evidence="2" id="KW-0813">Transport</keyword>
<dbReference type="SUPFAM" id="SSF90123">
    <property type="entry name" value="ABC transporter transmembrane region"/>
    <property type="match status" value="2"/>
</dbReference>
<evidence type="ECO:0000313" key="12">
    <source>
        <dbReference type="EMBL" id="KAL3426496.1"/>
    </source>
</evidence>
<evidence type="ECO:0000256" key="1">
    <source>
        <dbReference type="ARBA" id="ARBA00004141"/>
    </source>
</evidence>
<evidence type="ECO:0000256" key="7">
    <source>
        <dbReference type="ARBA" id="ARBA00023136"/>
    </source>
</evidence>
<dbReference type="InterPro" id="IPR050173">
    <property type="entry name" value="ABC_transporter_C-like"/>
</dbReference>